<dbReference type="Proteomes" id="UP000500843">
    <property type="component" value="Chromosome 1"/>
</dbReference>
<dbReference type="AlphaFoldDB" id="A0A7D4G788"/>
<protein>
    <submittedName>
        <fullName evidence="1">Uncharacterized protein</fullName>
    </submittedName>
</protein>
<dbReference type="EMBL" id="CP054010">
    <property type="protein sequence ID" value="QKH88255.1"/>
    <property type="molecule type" value="Genomic_DNA"/>
</dbReference>
<gene>
    <name evidence="1" type="ORF">FIU21_04745</name>
</gene>
<sequence length="45" mass="5351">MNNKNEWISERPRYRGRLSSLVVGFRQVPLNVDENVHVFHVGTWL</sequence>
<organism evidence="1 2">
    <name type="scientific">Prevotella melaninogenica</name>
    <dbReference type="NCBI Taxonomy" id="28132"/>
    <lineage>
        <taxon>Bacteria</taxon>
        <taxon>Pseudomonadati</taxon>
        <taxon>Bacteroidota</taxon>
        <taxon>Bacteroidia</taxon>
        <taxon>Bacteroidales</taxon>
        <taxon>Prevotellaceae</taxon>
        <taxon>Prevotella</taxon>
    </lineage>
</organism>
<reference evidence="1 2" key="1">
    <citation type="submission" date="2020-05" db="EMBL/GenBank/DDBJ databases">
        <title>FDA dAtabase for Regulatory Grade micrObial Sequences (FDA-ARGOS): Supporting development and validation of Infectious Disease Dx tests.</title>
        <authorList>
            <person name="Moreno J."/>
            <person name="Tallon L."/>
            <person name="Sadzewicz L."/>
            <person name="Zhao X."/>
            <person name="Vavikolanu K."/>
            <person name="Mehta A."/>
            <person name="Aluvathingal J."/>
            <person name="Nadendla S."/>
            <person name="Myers T."/>
            <person name="Yan Y."/>
            <person name="Sichtig H."/>
        </authorList>
    </citation>
    <scope>NUCLEOTIDE SEQUENCE [LARGE SCALE GENOMIC DNA]</scope>
    <source>
        <strain evidence="1 2">FDAARGOS_760</strain>
    </source>
</reference>
<dbReference type="RefSeq" id="WP_155812498.1">
    <property type="nucleotide sequence ID" value="NZ_CP054010.1"/>
</dbReference>
<name>A0A7D4G788_9BACT</name>
<accession>A0A7D4G788</accession>
<evidence type="ECO:0000313" key="1">
    <source>
        <dbReference type="EMBL" id="QKH88255.1"/>
    </source>
</evidence>
<evidence type="ECO:0000313" key="2">
    <source>
        <dbReference type="Proteomes" id="UP000500843"/>
    </source>
</evidence>
<proteinExistence type="predicted"/>